<dbReference type="AlphaFoldDB" id="A0A8X6TDJ8"/>
<gene>
    <name evidence="1" type="ORF">NPIL_391641</name>
</gene>
<name>A0A8X6TDJ8_NEPPI</name>
<comment type="caution">
    <text evidence="1">The sequence shown here is derived from an EMBL/GenBank/DDBJ whole genome shotgun (WGS) entry which is preliminary data.</text>
</comment>
<evidence type="ECO:0000313" key="2">
    <source>
        <dbReference type="Proteomes" id="UP000887013"/>
    </source>
</evidence>
<reference evidence="1" key="1">
    <citation type="submission" date="2020-08" db="EMBL/GenBank/DDBJ databases">
        <title>Multicomponent nature underlies the extraordinary mechanical properties of spider dragline silk.</title>
        <authorList>
            <person name="Kono N."/>
            <person name="Nakamura H."/>
            <person name="Mori M."/>
            <person name="Yoshida Y."/>
            <person name="Ohtoshi R."/>
            <person name="Malay A.D."/>
            <person name="Moran D.A.P."/>
            <person name="Tomita M."/>
            <person name="Numata K."/>
            <person name="Arakawa K."/>
        </authorList>
    </citation>
    <scope>NUCLEOTIDE SEQUENCE</scope>
</reference>
<evidence type="ECO:0000313" key="1">
    <source>
        <dbReference type="EMBL" id="GFT04477.1"/>
    </source>
</evidence>
<dbReference type="EMBL" id="BMAW01102458">
    <property type="protein sequence ID" value="GFT04477.1"/>
    <property type="molecule type" value="Genomic_DNA"/>
</dbReference>
<accession>A0A8X6TDJ8</accession>
<proteinExistence type="predicted"/>
<protein>
    <submittedName>
        <fullName evidence="1">Uncharacterized protein</fullName>
    </submittedName>
</protein>
<keyword evidence="2" id="KW-1185">Reference proteome</keyword>
<organism evidence="1 2">
    <name type="scientific">Nephila pilipes</name>
    <name type="common">Giant wood spider</name>
    <name type="synonym">Nephila maculata</name>
    <dbReference type="NCBI Taxonomy" id="299642"/>
    <lineage>
        <taxon>Eukaryota</taxon>
        <taxon>Metazoa</taxon>
        <taxon>Ecdysozoa</taxon>
        <taxon>Arthropoda</taxon>
        <taxon>Chelicerata</taxon>
        <taxon>Arachnida</taxon>
        <taxon>Araneae</taxon>
        <taxon>Araneomorphae</taxon>
        <taxon>Entelegynae</taxon>
        <taxon>Araneoidea</taxon>
        <taxon>Nephilidae</taxon>
        <taxon>Nephila</taxon>
    </lineage>
</organism>
<dbReference type="Proteomes" id="UP000887013">
    <property type="component" value="Unassembled WGS sequence"/>
</dbReference>
<sequence>MPVMMLGLDGTGSQAFDEPRLLFVDNHCNECGVDGYRSNPAIMELRDNAHHESATSMSDSRPAPYSWPARCTRTHHRHVDAISRLMIIPLYQQAQPHTACGPVN</sequence>